<dbReference type="Pfam" id="PF18962">
    <property type="entry name" value="Por_Secre_tail"/>
    <property type="match status" value="1"/>
</dbReference>
<feature type="domain" description="Secretion system C-terminal sorting" evidence="3">
    <location>
        <begin position="67"/>
        <end position="136"/>
    </location>
</feature>
<dbReference type="Proteomes" id="UP000679008">
    <property type="component" value="Unassembled WGS sequence"/>
</dbReference>
<dbReference type="InterPro" id="IPR026444">
    <property type="entry name" value="Secre_tail"/>
</dbReference>
<protein>
    <submittedName>
        <fullName evidence="4">T9SS type A sorting domain-containing protein</fullName>
    </submittedName>
</protein>
<sequence>MTKYYTLLFFIFSLFSSAQDKILFRYDNAGNQTLREICINCSARTSSKSIKELKKEDLLEIDQISYYPNPVIEELFLSWKLTPEKTVQKIEVFTISGKSLQAYFPKSDQISIGFSSYPSGIYFVILNYNNGESKTIKIVKK</sequence>
<keyword evidence="5" id="KW-1185">Reference proteome</keyword>
<feature type="chain" id="PRO_5047292701" evidence="2">
    <location>
        <begin position="19"/>
        <end position="141"/>
    </location>
</feature>
<keyword evidence="1 2" id="KW-0732">Signal</keyword>
<evidence type="ECO:0000313" key="5">
    <source>
        <dbReference type="Proteomes" id="UP000679008"/>
    </source>
</evidence>
<dbReference type="EMBL" id="JAGPXB010000002">
    <property type="protein sequence ID" value="MBQ0907720.1"/>
    <property type="molecule type" value="Genomic_DNA"/>
</dbReference>
<dbReference type="NCBIfam" id="TIGR04183">
    <property type="entry name" value="Por_Secre_tail"/>
    <property type="match status" value="1"/>
</dbReference>
<feature type="signal peptide" evidence="2">
    <location>
        <begin position="1"/>
        <end position="18"/>
    </location>
</feature>
<evidence type="ECO:0000256" key="2">
    <source>
        <dbReference type="SAM" id="SignalP"/>
    </source>
</evidence>
<comment type="caution">
    <text evidence="4">The sequence shown here is derived from an EMBL/GenBank/DDBJ whole genome shotgun (WGS) entry which is preliminary data.</text>
</comment>
<evidence type="ECO:0000313" key="4">
    <source>
        <dbReference type="EMBL" id="MBQ0907720.1"/>
    </source>
</evidence>
<proteinExistence type="predicted"/>
<dbReference type="RefSeq" id="WP_210788259.1">
    <property type="nucleotide sequence ID" value="NZ_JAGPXB010000002.1"/>
</dbReference>
<organism evidence="4 5">
    <name type="scientific">Flavobacterium erciyesense</name>
    <dbReference type="NCBI Taxonomy" id="2825842"/>
    <lineage>
        <taxon>Bacteria</taxon>
        <taxon>Pseudomonadati</taxon>
        <taxon>Bacteroidota</taxon>
        <taxon>Flavobacteriia</taxon>
        <taxon>Flavobacteriales</taxon>
        <taxon>Flavobacteriaceae</taxon>
        <taxon>Flavobacterium</taxon>
    </lineage>
</organism>
<name>A0ABS5D122_9FLAO</name>
<gene>
    <name evidence="4" type="ORF">KBJ98_03275</name>
</gene>
<evidence type="ECO:0000256" key="1">
    <source>
        <dbReference type="ARBA" id="ARBA00022729"/>
    </source>
</evidence>
<evidence type="ECO:0000259" key="3">
    <source>
        <dbReference type="Pfam" id="PF18962"/>
    </source>
</evidence>
<accession>A0ABS5D122</accession>
<reference evidence="4 5" key="1">
    <citation type="submission" date="2021-04" db="EMBL/GenBank/DDBJ databases">
        <title>Description of novel Flavobacterium sp. F-328.</title>
        <authorList>
            <person name="Saticioglu I.B."/>
        </authorList>
    </citation>
    <scope>NUCLEOTIDE SEQUENCE [LARGE SCALE GENOMIC DNA]</scope>
    <source>
        <strain evidence="4 5">F-328</strain>
    </source>
</reference>